<feature type="signal peptide" evidence="6">
    <location>
        <begin position="1"/>
        <end position="23"/>
    </location>
</feature>
<feature type="domain" description="Beta-xylosidase C-terminal Concanavalin A-like" evidence="8">
    <location>
        <begin position="697"/>
        <end position="884"/>
    </location>
</feature>
<dbReference type="PANTHER" id="PTHR42812:SF12">
    <property type="entry name" value="BETA-XYLOSIDASE-RELATED"/>
    <property type="match status" value="1"/>
</dbReference>
<evidence type="ECO:0000259" key="8">
    <source>
        <dbReference type="Pfam" id="PF17851"/>
    </source>
</evidence>
<dbReference type="CDD" id="cd09001">
    <property type="entry name" value="GH43_FsAxh1-like"/>
    <property type="match status" value="1"/>
</dbReference>
<dbReference type="Proteomes" id="UP001163821">
    <property type="component" value="Unassembled WGS sequence"/>
</dbReference>
<name>A0AA42C766_9BACT</name>
<evidence type="ECO:0000256" key="4">
    <source>
        <dbReference type="PIRSR" id="PIRSR606710-1"/>
    </source>
</evidence>
<keyword evidence="3" id="KW-0326">Glycosidase</keyword>
<evidence type="ECO:0000256" key="5">
    <source>
        <dbReference type="PIRSR" id="PIRSR606710-2"/>
    </source>
</evidence>
<dbReference type="Gene3D" id="2.115.10.20">
    <property type="entry name" value="Glycosyl hydrolase domain, family 43"/>
    <property type="match status" value="1"/>
</dbReference>
<keyword evidence="10" id="KW-1185">Reference proteome</keyword>
<proteinExistence type="inferred from homology"/>
<dbReference type="PANTHER" id="PTHR42812">
    <property type="entry name" value="BETA-XYLOSIDASE"/>
    <property type="match status" value="1"/>
</dbReference>
<evidence type="ECO:0000256" key="6">
    <source>
        <dbReference type="SAM" id="SignalP"/>
    </source>
</evidence>
<sequence length="1192" mass="134072">MKKRLPGLLFLLMFLSWISDVYAWEGMPTPKLHVDGRYLKDPHGNTVNLHGFAQTYSPWFNERGTQWTNYDVNGCLAYNQGLIDDILDAGWKMNFLRLHMDPYWSNTPGCTPDGHELPNCFNEDRFRKYLDEVFIPMAEYAISKGLYVIMRPPGVSPEVIGVEDDYNYAQYLMTVWDIVSKHPKIKNSDEIMLELANEPVRIRLADGTEGSNAQAHFDVLKQIFQPIVNKIRENGFHNVLWIPGSGYQSQYKGFALNPIEGENIGYAVHVYPGWFGSADGYEVFKQEWDEQVKPVADFAPIVITEMDWADEKYESSWGKGHTGTAGGDGFGANFKKIMDETGNVSWLLFTSPDLLAQFTGEPPAEGEPYTFLNDPEACPWPVYHWYQEYANENYPRPDFQYQSQSDNGDGTYSNPLIFADFPDPDVIRVGDVYYMVSTTMHIFPGATILKSFDLVNWEYCSNPLEKIESSACFDLDGCDRYGHGQWATSLKYNNGTYYLLFTTLEEGSYLLTATDPEGPWEKQKLADTFYDPGLFFDEDGKTYVAYGINTLKIAELDEDFSVVPGSAQDVYTYTVKEGLEGSHLYKINGYYYIYATYGGWPAYQVALRSTNIYGPYEEKLLLDDDNIHQGALVETQTGEWWTVLFYDKGAFGRLPNLQPVTWVDNWPEIGVDGKGVTTYTKPNVGRDYPVKVLPTNDNFRNYKPGMQWGWNHNPDNTKWSLTERPDYLRLETVSVVNDLTQARNTLTQRIFGYPSDLDKSFGTIKMDIENMLEGDVAGLAVFQDPYAYVGVKVIDGQKVLVMMNDGTMVTGAAIEGIEVYLRAVASYNTSMAGFYFSLDNETYTKIGTDLDMKFDLSVFTGNKFSIFNFATVQTGGYVDLDWFSTEEFFSEETFYDDAFEGYSEESLTLTDLIVEGGDVELLTGGTASLSVQAVFADGRTEDVSIGATYDNPKPEIIQIVNGNIIADADGEVTVTVTYQGGLGNPVSRQFTVTSSTFPLTSGLFNPSIYANGTFDETTATLVTGQYGFGGWKYDAGIDLSDYKYLVVRLEKAATCSPSFRLFDSNSYWDGAAEYDFGNRTEMTVPLYNMYKKDTDTKLDPSHIYIIGFWTLGGCPVEIAEVFLTNTIDEGTIPTDVSEIPIRNHDETELVDVYSVMGIKLRSDVIRKNATKGLPAGVYIVGNQKVVEIGLGF</sequence>
<dbReference type="SUPFAM" id="SSF75005">
    <property type="entry name" value="Arabinanase/levansucrase/invertase"/>
    <property type="match status" value="1"/>
</dbReference>
<dbReference type="InterPro" id="IPR006710">
    <property type="entry name" value="Glyco_hydro_43"/>
</dbReference>
<evidence type="ECO:0000259" key="7">
    <source>
        <dbReference type="Pfam" id="PF00150"/>
    </source>
</evidence>
<accession>A0AA42C766</accession>
<dbReference type="Pfam" id="PF17851">
    <property type="entry name" value="GH43_C2"/>
    <property type="match status" value="1"/>
</dbReference>
<dbReference type="SUPFAM" id="SSF49899">
    <property type="entry name" value="Concanavalin A-like lectins/glucanases"/>
    <property type="match status" value="1"/>
</dbReference>
<keyword evidence="6" id="KW-0732">Signal</keyword>
<dbReference type="Gene3D" id="2.60.40.1080">
    <property type="match status" value="1"/>
</dbReference>
<dbReference type="Pfam" id="PF00150">
    <property type="entry name" value="Cellulase"/>
    <property type="match status" value="1"/>
</dbReference>
<evidence type="ECO:0000256" key="3">
    <source>
        <dbReference type="ARBA" id="ARBA00023295"/>
    </source>
</evidence>
<dbReference type="InterPro" id="IPR051795">
    <property type="entry name" value="Glycosyl_Hydrlase_43"/>
</dbReference>
<dbReference type="InterPro" id="IPR023296">
    <property type="entry name" value="Glyco_hydro_beta-prop_sf"/>
</dbReference>
<reference evidence="9" key="1">
    <citation type="submission" date="2022-10" db="EMBL/GenBank/DDBJ databases">
        <title>Gaoshiqiia sediminis gen. nov., sp. nov., isolated from coastal sediment.</title>
        <authorList>
            <person name="Yu W.X."/>
            <person name="Mu D.S."/>
            <person name="Du J.Z."/>
            <person name="Liang Y.Q."/>
        </authorList>
    </citation>
    <scope>NUCLEOTIDE SEQUENCE</scope>
    <source>
        <strain evidence="9">A06</strain>
    </source>
</reference>
<feature type="active site" description="Proton donor" evidence="4">
    <location>
        <position position="580"/>
    </location>
</feature>
<dbReference type="SUPFAM" id="SSF51445">
    <property type="entry name" value="(Trans)glycosidases"/>
    <property type="match status" value="1"/>
</dbReference>
<dbReference type="InterPro" id="IPR041542">
    <property type="entry name" value="GH43_C2"/>
</dbReference>
<feature type="chain" id="PRO_5041247014" evidence="6">
    <location>
        <begin position="24"/>
        <end position="1192"/>
    </location>
</feature>
<dbReference type="InterPro" id="IPR017853">
    <property type="entry name" value="GH"/>
</dbReference>
<dbReference type="InterPro" id="IPR001547">
    <property type="entry name" value="Glyco_hydro_5"/>
</dbReference>
<comment type="similarity">
    <text evidence="1">Belongs to the glycosyl hydrolase 43 family.</text>
</comment>
<evidence type="ECO:0000256" key="1">
    <source>
        <dbReference type="ARBA" id="ARBA00009865"/>
    </source>
</evidence>
<dbReference type="AlphaFoldDB" id="A0AA42C766"/>
<dbReference type="GO" id="GO:0000272">
    <property type="term" value="P:polysaccharide catabolic process"/>
    <property type="evidence" value="ECO:0007669"/>
    <property type="project" value="InterPro"/>
</dbReference>
<dbReference type="EMBL" id="JAPAAF010000014">
    <property type="protein sequence ID" value="MCW0483274.1"/>
    <property type="molecule type" value="Genomic_DNA"/>
</dbReference>
<dbReference type="GO" id="GO:0004553">
    <property type="term" value="F:hydrolase activity, hydrolyzing O-glycosyl compounds"/>
    <property type="evidence" value="ECO:0007669"/>
    <property type="project" value="InterPro"/>
</dbReference>
<dbReference type="InterPro" id="IPR013320">
    <property type="entry name" value="ConA-like_dom_sf"/>
</dbReference>
<organism evidence="9 10">
    <name type="scientific">Gaoshiqia sediminis</name>
    <dbReference type="NCBI Taxonomy" id="2986998"/>
    <lineage>
        <taxon>Bacteria</taxon>
        <taxon>Pseudomonadati</taxon>
        <taxon>Bacteroidota</taxon>
        <taxon>Bacteroidia</taxon>
        <taxon>Marinilabiliales</taxon>
        <taxon>Prolixibacteraceae</taxon>
        <taxon>Gaoshiqia</taxon>
    </lineage>
</organism>
<evidence type="ECO:0000313" key="9">
    <source>
        <dbReference type="EMBL" id="MCW0483274.1"/>
    </source>
</evidence>
<feature type="site" description="Important for catalytic activity, responsible for pKa modulation of the active site Glu and correct orientation of both the proton donor and substrate" evidence="5">
    <location>
        <position position="531"/>
    </location>
</feature>
<feature type="active site" description="Proton acceptor" evidence="4">
    <location>
        <position position="423"/>
    </location>
</feature>
<protein>
    <submittedName>
        <fullName evidence="9">Family 43 glycosylhydrolase</fullName>
    </submittedName>
</protein>
<dbReference type="Gene3D" id="2.60.120.200">
    <property type="match status" value="1"/>
</dbReference>
<comment type="caution">
    <text evidence="9">The sequence shown here is derived from an EMBL/GenBank/DDBJ whole genome shotgun (WGS) entry which is preliminary data.</text>
</comment>
<dbReference type="RefSeq" id="WP_282591876.1">
    <property type="nucleotide sequence ID" value="NZ_JAPAAF010000014.1"/>
</dbReference>
<gene>
    <name evidence="9" type="ORF">N2K84_11070</name>
</gene>
<dbReference type="Pfam" id="PF04616">
    <property type="entry name" value="Glyco_hydro_43"/>
    <property type="match status" value="1"/>
</dbReference>
<feature type="domain" description="Glycoside hydrolase family 5" evidence="7">
    <location>
        <begin position="89"/>
        <end position="307"/>
    </location>
</feature>
<keyword evidence="2" id="KW-0378">Hydrolase</keyword>
<evidence type="ECO:0000313" key="10">
    <source>
        <dbReference type="Proteomes" id="UP001163821"/>
    </source>
</evidence>
<evidence type="ECO:0000256" key="2">
    <source>
        <dbReference type="ARBA" id="ARBA00022801"/>
    </source>
</evidence>
<dbReference type="Gene3D" id="3.20.20.80">
    <property type="entry name" value="Glycosidases"/>
    <property type="match status" value="1"/>
</dbReference>